<evidence type="ECO:0000256" key="7">
    <source>
        <dbReference type="ARBA" id="ARBA00023163"/>
    </source>
</evidence>
<dbReference type="SMART" id="SM00448">
    <property type="entry name" value="REC"/>
    <property type="match status" value="1"/>
</dbReference>
<dbReference type="PROSITE" id="PS51755">
    <property type="entry name" value="OMPR_PHOB"/>
    <property type="match status" value="1"/>
</dbReference>
<dbReference type="OrthoDB" id="9802426at2"/>
<gene>
    <name evidence="12" type="ORF">RD110_26020</name>
</gene>
<dbReference type="GO" id="GO:0000156">
    <property type="term" value="F:phosphorelay response regulator activity"/>
    <property type="evidence" value="ECO:0007669"/>
    <property type="project" value="TreeGrafter"/>
</dbReference>
<evidence type="ECO:0000256" key="8">
    <source>
        <dbReference type="PROSITE-ProRule" id="PRU00169"/>
    </source>
</evidence>
<dbReference type="AlphaFoldDB" id="A0A1P8K2J4"/>
<evidence type="ECO:0000256" key="2">
    <source>
        <dbReference type="ARBA" id="ARBA00022490"/>
    </source>
</evidence>
<dbReference type="Pfam" id="PF00486">
    <property type="entry name" value="Trans_reg_C"/>
    <property type="match status" value="1"/>
</dbReference>
<proteinExistence type="predicted"/>
<dbReference type="GO" id="GO:0006355">
    <property type="term" value="P:regulation of DNA-templated transcription"/>
    <property type="evidence" value="ECO:0007669"/>
    <property type="project" value="InterPro"/>
</dbReference>
<accession>A0A1P8K2J4</accession>
<evidence type="ECO:0000256" key="5">
    <source>
        <dbReference type="ARBA" id="ARBA00023015"/>
    </source>
</evidence>
<dbReference type="RefSeq" id="WP_076203745.1">
    <property type="nucleotide sequence ID" value="NZ_CP019236.1"/>
</dbReference>
<evidence type="ECO:0000256" key="1">
    <source>
        <dbReference type="ARBA" id="ARBA00004496"/>
    </source>
</evidence>
<dbReference type="KEGG" id="rhy:RD110_26020"/>
<dbReference type="PANTHER" id="PTHR48111">
    <property type="entry name" value="REGULATOR OF RPOS"/>
    <property type="match status" value="1"/>
</dbReference>
<dbReference type="SUPFAM" id="SSF52172">
    <property type="entry name" value="CheY-like"/>
    <property type="match status" value="1"/>
</dbReference>
<keyword evidence="13" id="KW-1185">Reference proteome</keyword>
<dbReference type="GO" id="GO:0032993">
    <property type="term" value="C:protein-DNA complex"/>
    <property type="evidence" value="ECO:0007669"/>
    <property type="project" value="TreeGrafter"/>
</dbReference>
<dbReference type="Gene3D" id="6.10.250.690">
    <property type="match status" value="1"/>
</dbReference>
<keyword evidence="6 9" id="KW-0238">DNA-binding</keyword>
<evidence type="ECO:0000259" key="10">
    <source>
        <dbReference type="PROSITE" id="PS50110"/>
    </source>
</evidence>
<protein>
    <submittedName>
        <fullName evidence="12">DNA-binding response regulator</fullName>
    </submittedName>
</protein>
<evidence type="ECO:0000256" key="6">
    <source>
        <dbReference type="ARBA" id="ARBA00023125"/>
    </source>
</evidence>
<keyword evidence="5" id="KW-0805">Transcription regulation</keyword>
<dbReference type="Pfam" id="PF00072">
    <property type="entry name" value="Response_reg"/>
    <property type="match status" value="1"/>
</dbReference>
<dbReference type="PANTHER" id="PTHR48111:SF35">
    <property type="entry name" value="TRANSCRIPTIONAL REGULATORY PROTEIN QSEB"/>
    <property type="match status" value="1"/>
</dbReference>
<feature type="domain" description="OmpR/PhoB-type" evidence="11">
    <location>
        <begin position="131"/>
        <end position="225"/>
    </location>
</feature>
<dbReference type="STRING" id="1842727.RD110_26020"/>
<organism evidence="12 13">
    <name type="scientific">Rhodoferax koreensis</name>
    <dbReference type="NCBI Taxonomy" id="1842727"/>
    <lineage>
        <taxon>Bacteria</taxon>
        <taxon>Pseudomonadati</taxon>
        <taxon>Pseudomonadota</taxon>
        <taxon>Betaproteobacteria</taxon>
        <taxon>Burkholderiales</taxon>
        <taxon>Comamonadaceae</taxon>
        <taxon>Rhodoferax</taxon>
    </lineage>
</organism>
<comment type="subcellular location">
    <subcellularLocation>
        <location evidence="1">Cytoplasm</location>
    </subcellularLocation>
</comment>
<dbReference type="InterPro" id="IPR011006">
    <property type="entry name" value="CheY-like_superfamily"/>
</dbReference>
<dbReference type="Proteomes" id="UP000186609">
    <property type="component" value="Chromosome"/>
</dbReference>
<evidence type="ECO:0000256" key="4">
    <source>
        <dbReference type="ARBA" id="ARBA00023012"/>
    </source>
</evidence>
<dbReference type="EMBL" id="CP019236">
    <property type="protein sequence ID" value="APW40230.1"/>
    <property type="molecule type" value="Genomic_DNA"/>
</dbReference>
<dbReference type="Gene3D" id="1.10.10.10">
    <property type="entry name" value="Winged helix-like DNA-binding domain superfamily/Winged helix DNA-binding domain"/>
    <property type="match status" value="1"/>
</dbReference>
<dbReference type="PROSITE" id="PS50110">
    <property type="entry name" value="RESPONSE_REGULATORY"/>
    <property type="match status" value="1"/>
</dbReference>
<dbReference type="InterPro" id="IPR039420">
    <property type="entry name" value="WalR-like"/>
</dbReference>
<feature type="modified residue" description="4-aspartylphosphate" evidence="8">
    <location>
        <position position="51"/>
    </location>
</feature>
<dbReference type="GO" id="GO:0000976">
    <property type="term" value="F:transcription cis-regulatory region binding"/>
    <property type="evidence" value="ECO:0007669"/>
    <property type="project" value="TreeGrafter"/>
</dbReference>
<keyword evidence="2" id="KW-0963">Cytoplasm</keyword>
<dbReference type="InterPro" id="IPR036388">
    <property type="entry name" value="WH-like_DNA-bd_sf"/>
</dbReference>
<keyword evidence="3 8" id="KW-0597">Phosphoprotein</keyword>
<keyword evidence="4" id="KW-0902">Two-component regulatory system</keyword>
<sequence>MRILVVEDDDGIAEGLQANLRQRGYAVDVCFSIAAAWEALGQEAFDLVLLDLGLVDGDGVELLQRLRHAPGGKALPDPQTPVLIMTARDQVSDRISGLNLGADDYLTKPFDVDELEARMRALLRRAAGRAHPLLSHGELVVDPANHTVLRRGRPVDLSPREFTLLLVLLESRGRVQSRAQLEARLYNWQDTVESNTVEVHVHHLRRKLGDGVIVTMRGVGYFIPREE</sequence>
<keyword evidence="7" id="KW-0804">Transcription</keyword>
<dbReference type="InterPro" id="IPR001867">
    <property type="entry name" value="OmpR/PhoB-type_DNA-bd"/>
</dbReference>
<evidence type="ECO:0000256" key="3">
    <source>
        <dbReference type="ARBA" id="ARBA00022553"/>
    </source>
</evidence>
<evidence type="ECO:0000313" key="13">
    <source>
        <dbReference type="Proteomes" id="UP000186609"/>
    </source>
</evidence>
<feature type="domain" description="Response regulatory" evidence="10">
    <location>
        <begin position="2"/>
        <end position="123"/>
    </location>
</feature>
<dbReference type="GO" id="GO:0005829">
    <property type="term" value="C:cytosol"/>
    <property type="evidence" value="ECO:0007669"/>
    <property type="project" value="TreeGrafter"/>
</dbReference>
<evidence type="ECO:0000256" key="9">
    <source>
        <dbReference type="PROSITE-ProRule" id="PRU01091"/>
    </source>
</evidence>
<dbReference type="CDD" id="cd00383">
    <property type="entry name" value="trans_reg_C"/>
    <property type="match status" value="1"/>
</dbReference>
<dbReference type="SMART" id="SM00862">
    <property type="entry name" value="Trans_reg_C"/>
    <property type="match status" value="1"/>
</dbReference>
<feature type="DNA-binding region" description="OmpR/PhoB-type" evidence="9">
    <location>
        <begin position="131"/>
        <end position="225"/>
    </location>
</feature>
<evidence type="ECO:0000313" key="12">
    <source>
        <dbReference type="EMBL" id="APW40230.1"/>
    </source>
</evidence>
<dbReference type="Gene3D" id="3.40.50.2300">
    <property type="match status" value="1"/>
</dbReference>
<reference evidence="12 13" key="1">
    <citation type="submission" date="2017-01" db="EMBL/GenBank/DDBJ databases">
        <authorList>
            <person name="Mah S.A."/>
            <person name="Swanson W.J."/>
            <person name="Moy G.W."/>
            <person name="Vacquier V.D."/>
        </authorList>
    </citation>
    <scope>NUCLEOTIDE SEQUENCE [LARGE SCALE GENOMIC DNA]</scope>
    <source>
        <strain evidence="12 13">DCY110</strain>
    </source>
</reference>
<name>A0A1P8K2J4_9BURK</name>
<dbReference type="InterPro" id="IPR001789">
    <property type="entry name" value="Sig_transdc_resp-reg_receiver"/>
</dbReference>
<evidence type="ECO:0000259" key="11">
    <source>
        <dbReference type="PROSITE" id="PS51755"/>
    </source>
</evidence>